<evidence type="ECO:0000313" key="2">
    <source>
        <dbReference type="Proteomes" id="UP001271769"/>
    </source>
</evidence>
<evidence type="ECO:0000313" key="1">
    <source>
        <dbReference type="EMBL" id="MDY0871260.1"/>
    </source>
</evidence>
<accession>A0ABU5DVC8</accession>
<gene>
    <name evidence="1" type="ORF">SMD31_04985</name>
</gene>
<organism evidence="1 2">
    <name type="scientific">Dongia rigui</name>
    <dbReference type="NCBI Taxonomy" id="940149"/>
    <lineage>
        <taxon>Bacteria</taxon>
        <taxon>Pseudomonadati</taxon>
        <taxon>Pseudomonadota</taxon>
        <taxon>Alphaproteobacteria</taxon>
        <taxon>Rhodospirillales</taxon>
        <taxon>Dongiaceae</taxon>
        <taxon>Dongia</taxon>
    </lineage>
</organism>
<sequence>MVALWLWAPPTIVSANARSGGDVVACDVLVEPNRVSMDAGRPVELGEKGEEVCRAFMDAVLRAVDGSAKKANLEFKGGDGHRIEQPLLPPLSNANADIIHEAASYVYERQQKGDYRSFKLISRADDKYVLAVVWERGGQTTQYYFELTSWLKLRMAN</sequence>
<proteinExistence type="predicted"/>
<comment type="caution">
    <text evidence="1">The sequence shown here is derived from an EMBL/GenBank/DDBJ whole genome shotgun (WGS) entry which is preliminary data.</text>
</comment>
<reference evidence="1 2" key="1">
    <citation type="journal article" date="2013" name="Antonie Van Leeuwenhoek">
        <title>Dongia rigui sp. nov., isolated from freshwater of a large wetland in Korea.</title>
        <authorList>
            <person name="Baik K.S."/>
            <person name="Hwang Y.M."/>
            <person name="Choi J.S."/>
            <person name="Kwon J."/>
            <person name="Seong C.N."/>
        </authorList>
    </citation>
    <scope>NUCLEOTIDE SEQUENCE [LARGE SCALE GENOMIC DNA]</scope>
    <source>
        <strain evidence="1 2">04SU4-P</strain>
    </source>
</reference>
<keyword evidence="2" id="KW-1185">Reference proteome</keyword>
<protein>
    <submittedName>
        <fullName evidence="1">Uncharacterized protein</fullName>
    </submittedName>
</protein>
<dbReference type="EMBL" id="JAXCLX010000001">
    <property type="protein sequence ID" value="MDY0871260.1"/>
    <property type="molecule type" value="Genomic_DNA"/>
</dbReference>
<dbReference type="Proteomes" id="UP001271769">
    <property type="component" value="Unassembled WGS sequence"/>
</dbReference>
<name>A0ABU5DVC8_9PROT</name>